<keyword evidence="3" id="KW-0411">Iron-sulfur</keyword>
<evidence type="ECO:0000256" key="2">
    <source>
        <dbReference type="ARBA" id="ARBA00023004"/>
    </source>
</evidence>
<feature type="domain" description="4Fe-4S ferredoxin-type" evidence="4">
    <location>
        <begin position="339"/>
        <end position="361"/>
    </location>
</feature>
<dbReference type="EMBL" id="MTKO01000039">
    <property type="protein sequence ID" value="RWX47240.1"/>
    <property type="molecule type" value="Genomic_DNA"/>
</dbReference>
<dbReference type="Pfam" id="PF04015">
    <property type="entry name" value="DUF362"/>
    <property type="match status" value="1"/>
</dbReference>
<sequence length="415" mass="46868">MTNKYHADIIQCRSFQEIRTRLTEVLARYGEVFPADRDAQILIKPNLNSNMNALTGNTTDLRLLAAVILFLKESGYRNITIGEGTNSGFYRSNISVINRLRVDELAKHYGVNCIDLNYSKPFLIPFEDGVQAGIARECKEADLLINMPKLKTHFEAGMTVCLKNLIGSLVGQENKKKTHLSLAANIVNITEDCRPHLHIVDALFAMEGLGPTKGTPVKTDTVFIGTDPYFIDLLTARFASCDPDKITPLRIARQRGIITQELFAAAQDFPLTPYDRPFAPPKAGPIATFIHHPKRQKYFLAVRNTAFFNYLCNTDLFAKLLFLTDLRQDVFLETEMEWEGLTLAEEQCNNCGKCSEYCPVDLALPRALSEQDMQQCIHCLYCFCVCPQDAIQFHGKLGFMEEQMNQYDTIIRSIA</sequence>
<dbReference type="PROSITE" id="PS51379">
    <property type="entry name" value="4FE4S_FER_2"/>
    <property type="match status" value="2"/>
</dbReference>
<comment type="caution">
    <text evidence="5">The sequence shown here is derived from an EMBL/GenBank/DDBJ whole genome shotgun (WGS) entry which is preliminary data.</text>
</comment>
<evidence type="ECO:0000256" key="3">
    <source>
        <dbReference type="ARBA" id="ARBA00023014"/>
    </source>
</evidence>
<keyword evidence="1" id="KW-0479">Metal-binding</keyword>
<proteinExistence type="predicted"/>
<keyword evidence="2" id="KW-0408">Iron</keyword>
<dbReference type="Gene3D" id="3.30.70.20">
    <property type="match status" value="1"/>
</dbReference>
<dbReference type="AlphaFoldDB" id="A0A3S3RSX9"/>
<dbReference type="InterPro" id="IPR017896">
    <property type="entry name" value="4Fe4S_Fe-S-bd"/>
</dbReference>
<dbReference type="SUPFAM" id="SSF54862">
    <property type="entry name" value="4Fe-4S ferredoxins"/>
    <property type="match status" value="1"/>
</dbReference>
<reference evidence="5 6" key="1">
    <citation type="submission" date="2017-01" db="EMBL/GenBank/DDBJ databases">
        <title>The cable genome- insights into the physiology and evolution of filamentous bacteria capable of sulfide oxidation via long distance electron transfer.</title>
        <authorList>
            <person name="Schreiber L."/>
            <person name="Bjerg J.T."/>
            <person name="Boggild A."/>
            <person name="Van De Vossenberg J."/>
            <person name="Meysman F."/>
            <person name="Nielsen L.P."/>
            <person name="Schramm A."/>
            <person name="Kjeldsen K.U."/>
        </authorList>
    </citation>
    <scope>NUCLEOTIDE SEQUENCE [LARGE SCALE GENOMIC DNA]</scope>
    <source>
        <strain evidence="5">MCF</strain>
    </source>
</reference>
<dbReference type="Proteomes" id="UP000287853">
    <property type="component" value="Unassembled WGS sequence"/>
</dbReference>
<keyword evidence="6" id="KW-1185">Reference proteome</keyword>
<feature type="domain" description="4Fe-4S ferredoxin-type" evidence="4">
    <location>
        <begin position="367"/>
        <end position="396"/>
    </location>
</feature>
<gene>
    <name evidence="5" type="ORF">H206_02310</name>
</gene>
<dbReference type="InterPro" id="IPR017900">
    <property type="entry name" value="4Fe4S_Fe_S_CS"/>
</dbReference>
<evidence type="ECO:0000259" key="4">
    <source>
        <dbReference type="PROSITE" id="PS51379"/>
    </source>
</evidence>
<organism evidence="5 6">
    <name type="scientific">Candidatus Electrothrix aarhusensis</name>
    <dbReference type="NCBI Taxonomy" id="1859131"/>
    <lineage>
        <taxon>Bacteria</taxon>
        <taxon>Pseudomonadati</taxon>
        <taxon>Thermodesulfobacteriota</taxon>
        <taxon>Desulfobulbia</taxon>
        <taxon>Desulfobulbales</taxon>
        <taxon>Desulfobulbaceae</taxon>
        <taxon>Candidatus Electrothrix</taxon>
    </lineage>
</organism>
<dbReference type="InterPro" id="IPR007160">
    <property type="entry name" value="DUF362"/>
</dbReference>
<dbReference type="PROSITE" id="PS00198">
    <property type="entry name" value="4FE4S_FER_1"/>
    <property type="match status" value="2"/>
</dbReference>
<accession>A0A3S3RSX9</accession>
<protein>
    <recommendedName>
        <fullName evidence="4">4Fe-4S ferredoxin-type domain-containing protein</fullName>
    </recommendedName>
</protein>
<name>A0A3S3RSX9_9BACT</name>
<evidence type="ECO:0000313" key="5">
    <source>
        <dbReference type="EMBL" id="RWX47240.1"/>
    </source>
</evidence>
<dbReference type="GO" id="GO:0046872">
    <property type="term" value="F:metal ion binding"/>
    <property type="evidence" value="ECO:0007669"/>
    <property type="project" value="UniProtKB-KW"/>
</dbReference>
<evidence type="ECO:0000313" key="6">
    <source>
        <dbReference type="Proteomes" id="UP000287853"/>
    </source>
</evidence>
<dbReference type="GO" id="GO:0051536">
    <property type="term" value="F:iron-sulfur cluster binding"/>
    <property type="evidence" value="ECO:0007669"/>
    <property type="project" value="UniProtKB-KW"/>
</dbReference>
<evidence type="ECO:0000256" key="1">
    <source>
        <dbReference type="ARBA" id="ARBA00022723"/>
    </source>
</evidence>